<dbReference type="PANTHER" id="PTHR42756:SF1">
    <property type="entry name" value="TRANSCRIPTIONAL REPRESSOR OF EMRAB OPERON"/>
    <property type="match status" value="1"/>
</dbReference>
<organism evidence="5 6">
    <name type="scientific">Paenibacillus puldeungensis</name>
    <dbReference type="NCBI Taxonomy" id="696536"/>
    <lineage>
        <taxon>Bacteria</taxon>
        <taxon>Bacillati</taxon>
        <taxon>Bacillota</taxon>
        <taxon>Bacilli</taxon>
        <taxon>Bacillales</taxon>
        <taxon>Paenibacillaceae</taxon>
        <taxon>Paenibacillus</taxon>
    </lineage>
</organism>
<dbReference type="InterPro" id="IPR011991">
    <property type="entry name" value="ArsR-like_HTH"/>
</dbReference>
<keyword evidence="2" id="KW-0238">DNA-binding</keyword>
<evidence type="ECO:0000313" key="5">
    <source>
        <dbReference type="EMBL" id="MFD1177476.1"/>
    </source>
</evidence>
<comment type="caution">
    <text evidence="5">The sequence shown here is derived from an EMBL/GenBank/DDBJ whole genome shotgun (WGS) entry which is preliminary data.</text>
</comment>
<gene>
    <name evidence="5" type="ORF">ACFQ3W_14365</name>
</gene>
<evidence type="ECO:0000256" key="3">
    <source>
        <dbReference type="ARBA" id="ARBA00023163"/>
    </source>
</evidence>
<dbReference type="Gene3D" id="1.10.10.10">
    <property type="entry name" value="Winged helix-like DNA-binding domain superfamily/Winged helix DNA-binding domain"/>
    <property type="match status" value="1"/>
</dbReference>
<evidence type="ECO:0000256" key="2">
    <source>
        <dbReference type="ARBA" id="ARBA00023125"/>
    </source>
</evidence>
<keyword evidence="6" id="KW-1185">Reference proteome</keyword>
<evidence type="ECO:0000259" key="4">
    <source>
        <dbReference type="PROSITE" id="PS50995"/>
    </source>
</evidence>
<dbReference type="EMBL" id="JBHTLM010000009">
    <property type="protein sequence ID" value="MFD1177476.1"/>
    <property type="molecule type" value="Genomic_DNA"/>
</dbReference>
<dbReference type="Pfam" id="PF01047">
    <property type="entry name" value="MarR"/>
    <property type="match status" value="1"/>
</dbReference>
<evidence type="ECO:0000313" key="6">
    <source>
        <dbReference type="Proteomes" id="UP001597262"/>
    </source>
</evidence>
<dbReference type="RefSeq" id="WP_379319917.1">
    <property type="nucleotide sequence ID" value="NZ_JBHTLM010000009.1"/>
</dbReference>
<dbReference type="InterPro" id="IPR036390">
    <property type="entry name" value="WH_DNA-bd_sf"/>
</dbReference>
<name>A0ABW3S027_9BACL</name>
<keyword evidence="1" id="KW-0805">Transcription regulation</keyword>
<dbReference type="SMART" id="SM00347">
    <property type="entry name" value="HTH_MARR"/>
    <property type="match status" value="1"/>
</dbReference>
<dbReference type="InterPro" id="IPR000835">
    <property type="entry name" value="HTH_MarR-typ"/>
</dbReference>
<dbReference type="PRINTS" id="PR00598">
    <property type="entry name" value="HTHMARR"/>
</dbReference>
<proteinExistence type="predicted"/>
<feature type="domain" description="HTH marR-type" evidence="4">
    <location>
        <begin position="3"/>
        <end position="138"/>
    </location>
</feature>
<dbReference type="SUPFAM" id="SSF46785">
    <property type="entry name" value="Winged helix' DNA-binding domain"/>
    <property type="match status" value="1"/>
</dbReference>
<accession>A0ABW3S027</accession>
<protein>
    <submittedName>
        <fullName evidence="5">MarR family winged helix-turn-helix transcriptional regulator</fullName>
    </submittedName>
</protein>
<dbReference type="Proteomes" id="UP001597262">
    <property type="component" value="Unassembled WGS sequence"/>
</dbReference>
<sequence length="140" mass="16012">MIEHNAASMISKIRDAVNKMIVTELEKNGVADIAPSHGDILSLLYHSYGMPISVLAEKINRSQPTVTVLVNKLVRLGYVERKKDDKDKRVTLIRLTEKGESIGPLFHQVSNRLNEIIYEGLDLEEQEKLENMLKRILQRF</sequence>
<evidence type="ECO:0000256" key="1">
    <source>
        <dbReference type="ARBA" id="ARBA00023015"/>
    </source>
</evidence>
<dbReference type="InterPro" id="IPR036388">
    <property type="entry name" value="WH-like_DNA-bd_sf"/>
</dbReference>
<dbReference type="CDD" id="cd00090">
    <property type="entry name" value="HTH_ARSR"/>
    <property type="match status" value="1"/>
</dbReference>
<dbReference type="PANTHER" id="PTHR42756">
    <property type="entry name" value="TRANSCRIPTIONAL REGULATOR, MARR"/>
    <property type="match status" value="1"/>
</dbReference>
<dbReference type="PROSITE" id="PS50995">
    <property type="entry name" value="HTH_MARR_2"/>
    <property type="match status" value="1"/>
</dbReference>
<keyword evidence="3" id="KW-0804">Transcription</keyword>
<reference evidence="6" key="1">
    <citation type="journal article" date="2019" name="Int. J. Syst. Evol. Microbiol.">
        <title>The Global Catalogue of Microorganisms (GCM) 10K type strain sequencing project: providing services to taxonomists for standard genome sequencing and annotation.</title>
        <authorList>
            <consortium name="The Broad Institute Genomics Platform"/>
            <consortium name="The Broad Institute Genome Sequencing Center for Infectious Disease"/>
            <person name="Wu L."/>
            <person name="Ma J."/>
        </authorList>
    </citation>
    <scope>NUCLEOTIDE SEQUENCE [LARGE SCALE GENOMIC DNA]</scope>
    <source>
        <strain evidence="6">CCUG 59189</strain>
    </source>
</reference>